<protein>
    <recommendedName>
        <fullName evidence="4">AAA domain-containing protein</fullName>
    </recommendedName>
</protein>
<dbReference type="STRING" id="1747903.ASR47_100215"/>
<dbReference type="RefSeq" id="WP_150127935.1">
    <property type="nucleotide sequence ID" value="NZ_LOCQ01000061.1"/>
</dbReference>
<organism evidence="2 3">
    <name type="scientific">Janthinobacterium psychrotolerans</name>
    <dbReference type="NCBI Taxonomy" id="1747903"/>
    <lineage>
        <taxon>Bacteria</taxon>
        <taxon>Pseudomonadati</taxon>
        <taxon>Pseudomonadota</taxon>
        <taxon>Betaproteobacteria</taxon>
        <taxon>Burkholderiales</taxon>
        <taxon>Oxalobacteraceae</taxon>
        <taxon>Janthinobacterium</taxon>
    </lineage>
</organism>
<comment type="caution">
    <text evidence="2">The sequence shown here is derived from an EMBL/GenBank/DDBJ whole genome shotgun (WGS) entry which is preliminary data.</text>
</comment>
<dbReference type="Gene3D" id="3.40.50.300">
    <property type="entry name" value="P-loop containing nucleotide triphosphate hydrolases"/>
    <property type="match status" value="2"/>
</dbReference>
<evidence type="ECO:0008006" key="4">
    <source>
        <dbReference type="Google" id="ProtNLM"/>
    </source>
</evidence>
<name>A0A1A7BW41_9BURK</name>
<feature type="coiled-coil region" evidence="1">
    <location>
        <begin position="451"/>
        <end position="478"/>
    </location>
</feature>
<evidence type="ECO:0000313" key="3">
    <source>
        <dbReference type="Proteomes" id="UP000092713"/>
    </source>
</evidence>
<gene>
    <name evidence="2" type="ORF">ASR47_100215</name>
</gene>
<sequence>MQNSDASAAKALSVRQIYFPVIEHIDVDGYVLYPGKEDAVGLSHEFRAGVNVILGINGIGKTTLLLLLYRMLTGDRDLREGEELGGAQRKLTKSDNSVFAVRVPDRAASATATLRFRLRDRTITITRSLKDLSLVSVVPDEAGAALPVHTELEDTYKAVVANLAGLDDFFDWVLLLKYLVFYLEDRRSLVWDKWAQTEVFRILFLPDSTQANYKGLLNSALSADSQARNIQSVLTGEQKKLARLERESAQASPEDLRLLRAEVDGLVYRSERVETQLASYDVERIQCRDNAARLRSDAEKLSQKERELRETLLASIFPKLSDYGAFAIASIEALRGCIVCGSVDAAHLEVARKRIHEKLHCPLCDADPLEQEQTAASDDAAANSHELDDLIQRSASIKAAAVKAEAEENAAIRNYSKVQAEKYEIERDLRASRQKLEVVERAAGIVSSGGVNNSRERLQLLQESVDDYKMEKNDALGQLRVLIEEISANVADFKEQLIEDFQRIIAHFLAEKCELTFRTAARNIGQSSSPVALLFPEFHVLMTSGVFRETGTPREDTGSVSESQKEFIELAFRMAVLSASSGKHACTLIIETPEANLDAVFIPKAGAALNDFALKREGERSTIIASSNLNGSQMIPALLGLLDSHGASTKLETDVSKNVLNLLDFAAKSAALRDFSAEYQTQFDKAMAGI</sequence>
<reference evidence="2 3" key="1">
    <citation type="submission" date="2016-04" db="EMBL/GenBank/DDBJ databases">
        <title>Draft genome sequence of Janthinobacterium psychrotolerans sp. nov., isolated from freshwater sediments in Denmark.</title>
        <authorList>
            <person name="Gong X."/>
            <person name="Skrivergaard S."/>
            <person name="Korsgaard B.S."/>
            <person name="Schreiber L."/>
            <person name="Marshall I.P."/>
            <person name="Finster K."/>
            <person name="Schramm A."/>
        </authorList>
    </citation>
    <scope>NUCLEOTIDE SEQUENCE [LARGE SCALE GENOMIC DNA]</scope>
    <source>
        <strain evidence="2 3">S3-2</strain>
    </source>
</reference>
<dbReference type="PANTHER" id="PTHR32114:SF2">
    <property type="entry name" value="ABC TRANSPORTER ABCH.3"/>
    <property type="match status" value="1"/>
</dbReference>
<keyword evidence="3" id="KW-1185">Reference proteome</keyword>
<dbReference type="Proteomes" id="UP000092713">
    <property type="component" value="Unassembled WGS sequence"/>
</dbReference>
<dbReference type="PANTHER" id="PTHR32114">
    <property type="entry name" value="ABC TRANSPORTER ABCH.3"/>
    <property type="match status" value="1"/>
</dbReference>
<dbReference type="InterPro" id="IPR027417">
    <property type="entry name" value="P-loop_NTPase"/>
</dbReference>
<dbReference type="SUPFAM" id="SSF52540">
    <property type="entry name" value="P-loop containing nucleoside triphosphate hydrolases"/>
    <property type="match status" value="1"/>
</dbReference>
<proteinExistence type="predicted"/>
<dbReference type="OrthoDB" id="9795626at2"/>
<dbReference type="EMBL" id="LOCQ01000061">
    <property type="protein sequence ID" value="OBV36964.1"/>
    <property type="molecule type" value="Genomic_DNA"/>
</dbReference>
<evidence type="ECO:0000256" key="1">
    <source>
        <dbReference type="SAM" id="Coils"/>
    </source>
</evidence>
<accession>A0A1A7BW41</accession>
<evidence type="ECO:0000313" key="2">
    <source>
        <dbReference type="EMBL" id="OBV36964.1"/>
    </source>
</evidence>
<keyword evidence="1" id="KW-0175">Coiled coil</keyword>
<dbReference type="AlphaFoldDB" id="A0A1A7BW41"/>
<feature type="coiled-coil region" evidence="1">
    <location>
        <begin position="284"/>
        <end position="311"/>
    </location>
</feature>